<reference evidence="4" key="1">
    <citation type="journal article" date="2019" name="Int. J. Syst. Evol. Microbiol.">
        <title>The Global Catalogue of Microorganisms (GCM) 10K type strain sequencing project: providing services to taxonomists for standard genome sequencing and annotation.</title>
        <authorList>
            <consortium name="The Broad Institute Genomics Platform"/>
            <consortium name="The Broad Institute Genome Sequencing Center for Infectious Disease"/>
            <person name="Wu L."/>
            <person name="Ma J."/>
        </authorList>
    </citation>
    <scope>NUCLEOTIDE SEQUENCE [LARGE SCALE GENOMIC DNA]</scope>
    <source>
        <strain evidence="4">CECT 8010</strain>
    </source>
</reference>
<protein>
    <submittedName>
        <fullName evidence="3">DEAD/DEAH box helicase</fullName>
        <ecNumber evidence="3">3.6.4.-</ecNumber>
    </submittedName>
</protein>
<dbReference type="InterPro" id="IPR014001">
    <property type="entry name" value="Helicase_ATP-bd"/>
</dbReference>
<evidence type="ECO:0000313" key="3">
    <source>
        <dbReference type="EMBL" id="MFC4232179.1"/>
    </source>
</evidence>
<dbReference type="RefSeq" id="WP_379013934.1">
    <property type="nucleotide sequence ID" value="NZ_JBHSDC010000018.1"/>
</dbReference>
<organism evidence="3 4">
    <name type="scientific">Parasediminibacterium paludis</name>
    <dbReference type="NCBI Taxonomy" id="908966"/>
    <lineage>
        <taxon>Bacteria</taxon>
        <taxon>Pseudomonadati</taxon>
        <taxon>Bacteroidota</taxon>
        <taxon>Chitinophagia</taxon>
        <taxon>Chitinophagales</taxon>
        <taxon>Chitinophagaceae</taxon>
        <taxon>Parasediminibacterium</taxon>
    </lineage>
</organism>
<keyword evidence="3" id="KW-0378">Hydrolase</keyword>
<dbReference type="EMBL" id="JBHSDC010000018">
    <property type="protein sequence ID" value="MFC4232179.1"/>
    <property type="molecule type" value="Genomic_DNA"/>
</dbReference>
<dbReference type="Gene3D" id="3.40.50.300">
    <property type="entry name" value="P-loop containing nucleotide triphosphate hydrolases"/>
    <property type="match status" value="2"/>
</dbReference>
<dbReference type="GO" id="GO:0016787">
    <property type="term" value="F:hydrolase activity"/>
    <property type="evidence" value="ECO:0007669"/>
    <property type="project" value="UniProtKB-KW"/>
</dbReference>
<dbReference type="PANTHER" id="PTHR47396:SF1">
    <property type="entry name" value="ATP-DEPENDENT HELICASE IRC3-RELATED"/>
    <property type="match status" value="1"/>
</dbReference>
<keyword evidence="3" id="KW-0067">ATP-binding</keyword>
<feature type="domain" description="Helicase C-terminal" evidence="2">
    <location>
        <begin position="231"/>
        <end position="411"/>
    </location>
</feature>
<dbReference type="SUPFAM" id="SSF52540">
    <property type="entry name" value="P-loop containing nucleoside triphosphate hydrolases"/>
    <property type="match status" value="1"/>
</dbReference>
<dbReference type="SMART" id="SM00487">
    <property type="entry name" value="DEXDc"/>
    <property type="match status" value="1"/>
</dbReference>
<dbReference type="Proteomes" id="UP001595906">
    <property type="component" value="Unassembled WGS sequence"/>
</dbReference>
<name>A0ABV8PVL7_9BACT</name>
<dbReference type="InterPro" id="IPR027417">
    <property type="entry name" value="P-loop_NTPase"/>
</dbReference>
<keyword evidence="3" id="KW-0547">Nucleotide-binding</keyword>
<dbReference type="InterPro" id="IPR006935">
    <property type="entry name" value="Helicase/UvrB_N"/>
</dbReference>
<dbReference type="Pfam" id="PF04851">
    <property type="entry name" value="ResIII"/>
    <property type="match status" value="1"/>
</dbReference>
<evidence type="ECO:0000259" key="2">
    <source>
        <dbReference type="PROSITE" id="PS51194"/>
    </source>
</evidence>
<keyword evidence="4" id="KW-1185">Reference proteome</keyword>
<dbReference type="PROSITE" id="PS51192">
    <property type="entry name" value="HELICASE_ATP_BIND_1"/>
    <property type="match status" value="1"/>
</dbReference>
<dbReference type="PROSITE" id="PS51194">
    <property type="entry name" value="HELICASE_CTER"/>
    <property type="match status" value="1"/>
</dbReference>
<dbReference type="EC" id="3.6.4.-" evidence="3"/>
<sequence>MTLYPYQIDVVDNIFRAFETNKNVMVQMPTGTGKTHVFCEIIKRERDLFFTKGTEQRKKLGILLLVHRKELLSQAQQRLIHFKIPCGRIIGGEINNNEACFVQIAMVQTLIRRATNEWPKNVSLIIVDEAHHVNAKSYRTIIQFYEKQNAKLLGVTATPIRLNGEGFRSSFQILVKSLTIKEFIKNGDLASYKHLATSSPDLRNVRIDKKTQDYDESELTSIMIDERIMADLIESYEKYGNNKKSLVFAVNIKHANEIESRFNAKNIKAKSISSKTNLAEREEIIKEFKNGEFNILINVQIFTEGFDCPEISIVQLARPTKSLALYMQMVGRAIRKKPDGSSALILDNAKLWETHGLVSQDREWTLDGVIVSNRTKTIIDEKSGEVKEVETPMELIGLGMKEVDEQVTKIIKEKKTKHTSNIYDGDANLKVNFIKNSVKERIDTLKLKDYNEIVINKLRKEILSHSLSNFFIEFESEDFLIKSNINTRKKRSEWNLSNYKYSIIQNGYVLFSHDFLKTSLELNESLTNTTYLDNYFNQEVSIANIFEDTFKMFFSIYYKFYHPDTNNLFKYNYHKNGFTKIKSGVPFFLRIVSPVYEINFSDFDLNMIYKRTFNAKVAINNQSEFFKHISENEQKLFQFKQKVKEVLQFFN</sequence>
<evidence type="ECO:0000313" key="4">
    <source>
        <dbReference type="Proteomes" id="UP001595906"/>
    </source>
</evidence>
<dbReference type="GO" id="GO:0004386">
    <property type="term" value="F:helicase activity"/>
    <property type="evidence" value="ECO:0007669"/>
    <property type="project" value="UniProtKB-KW"/>
</dbReference>
<dbReference type="InterPro" id="IPR001650">
    <property type="entry name" value="Helicase_C-like"/>
</dbReference>
<accession>A0ABV8PVL7</accession>
<keyword evidence="3" id="KW-0347">Helicase</keyword>
<feature type="domain" description="Helicase ATP-binding" evidence="1">
    <location>
        <begin position="15"/>
        <end position="177"/>
    </location>
</feature>
<gene>
    <name evidence="3" type="ORF">ACFOW1_09770</name>
</gene>
<evidence type="ECO:0000259" key="1">
    <source>
        <dbReference type="PROSITE" id="PS51192"/>
    </source>
</evidence>
<proteinExistence type="predicted"/>
<dbReference type="InterPro" id="IPR050742">
    <property type="entry name" value="Helicase_Restrict-Modif_Enz"/>
</dbReference>
<dbReference type="PANTHER" id="PTHR47396">
    <property type="entry name" value="TYPE I RESTRICTION ENZYME ECOKI R PROTEIN"/>
    <property type="match status" value="1"/>
</dbReference>
<dbReference type="Pfam" id="PF00271">
    <property type="entry name" value="Helicase_C"/>
    <property type="match status" value="1"/>
</dbReference>
<comment type="caution">
    <text evidence="3">The sequence shown here is derived from an EMBL/GenBank/DDBJ whole genome shotgun (WGS) entry which is preliminary data.</text>
</comment>
<dbReference type="SMART" id="SM00490">
    <property type="entry name" value="HELICc"/>
    <property type="match status" value="1"/>
</dbReference>